<dbReference type="InterPro" id="IPR011006">
    <property type="entry name" value="CheY-like_superfamily"/>
</dbReference>
<evidence type="ECO:0000256" key="2">
    <source>
        <dbReference type="ARBA" id="ARBA00023125"/>
    </source>
</evidence>
<feature type="modified residue" description="4-aspartylphosphate" evidence="4">
    <location>
        <position position="55"/>
    </location>
</feature>
<keyword evidence="2 7" id="KW-0238">DNA-binding</keyword>
<dbReference type="PROSITE" id="PS50110">
    <property type="entry name" value="RESPONSE_REGULATORY"/>
    <property type="match status" value="1"/>
</dbReference>
<evidence type="ECO:0000256" key="4">
    <source>
        <dbReference type="PROSITE-ProRule" id="PRU00169"/>
    </source>
</evidence>
<evidence type="ECO:0000259" key="6">
    <source>
        <dbReference type="PROSITE" id="PS50110"/>
    </source>
</evidence>
<evidence type="ECO:0000256" key="3">
    <source>
        <dbReference type="ARBA" id="ARBA00023163"/>
    </source>
</evidence>
<keyword evidence="4" id="KW-0597">Phosphoprotein</keyword>
<dbReference type="EMBL" id="PNXQ01000011">
    <property type="protein sequence ID" value="TKH44708.1"/>
    <property type="molecule type" value="Genomic_DNA"/>
</dbReference>
<dbReference type="InterPro" id="IPR018060">
    <property type="entry name" value="HTH_AraC"/>
</dbReference>
<dbReference type="PRINTS" id="PR00032">
    <property type="entry name" value="HTHARAC"/>
</dbReference>
<sequence length="356" mass="41255">MIRVLIVDDEPWNRDILKTFGAWERLGMSVVGEAEDGDEAFRLAGELSPQIVITDMRMPGADGVELLQALNHHFPDMKIIVVSGYDDFAYAKHAIRYKAVDYLLKPVNPVELNAVLLKCKDDLEAKAAEQQQQEAVELDYEFFHKLSRYKQLLRLYFNELNREGVQMTCKQVLQELESYGESSPHMLGRLVQELLSQLKELAASNGLDTPTAKAGFPLSQDTLSSADRALEFLSVCYVQELEQLIRQRKYKNKLNLEEVRRYMDSHFAEPITLEQLAKNFFVSKEYMSKVFKQEYGQNVTDYIVQRRMEKAREWLTDKQISIKAVAEMAGYEDVSYFYRVFKRHFGMAPGEMRKEQ</sequence>
<feature type="domain" description="HTH araC/xylS-type" evidence="5">
    <location>
        <begin position="257"/>
        <end position="355"/>
    </location>
</feature>
<evidence type="ECO:0000313" key="8">
    <source>
        <dbReference type="Proteomes" id="UP000308114"/>
    </source>
</evidence>
<dbReference type="InterPro" id="IPR001789">
    <property type="entry name" value="Sig_transdc_resp-reg_receiver"/>
</dbReference>
<dbReference type="CDD" id="cd17536">
    <property type="entry name" value="REC_YesN-like"/>
    <property type="match status" value="1"/>
</dbReference>
<reference evidence="7 8" key="1">
    <citation type="submission" date="2018-01" db="EMBL/GenBank/DDBJ databases">
        <title>Bacillales members from the olive rhizosphere are effective biological control agents against Verticillium dahliae.</title>
        <authorList>
            <person name="Gomez-Lama C."/>
            <person name="Legarda G."/>
            <person name="Ruano-Rosa D."/>
            <person name="Pizarro-Tobias P."/>
            <person name="Valverde-Corredor A."/>
            <person name="Niqui J.L."/>
            <person name="Trivino J.C."/>
            <person name="Roca A."/>
            <person name="Mercado-Blanco J."/>
        </authorList>
    </citation>
    <scope>NUCLEOTIDE SEQUENCE [LARGE SCALE GENOMIC DNA]</scope>
    <source>
        <strain evidence="7 8">PIC167</strain>
    </source>
</reference>
<gene>
    <name evidence="7" type="ORF">C1I60_09615</name>
</gene>
<dbReference type="PANTHER" id="PTHR43280">
    <property type="entry name" value="ARAC-FAMILY TRANSCRIPTIONAL REGULATOR"/>
    <property type="match status" value="1"/>
</dbReference>
<keyword evidence="1" id="KW-0805">Transcription regulation</keyword>
<dbReference type="PROSITE" id="PS01124">
    <property type="entry name" value="HTH_ARAC_FAMILY_2"/>
    <property type="match status" value="1"/>
</dbReference>
<comment type="caution">
    <text evidence="7">The sequence shown here is derived from an EMBL/GenBank/DDBJ whole genome shotgun (WGS) entry which is preliminary data.</text>
</comment>
<name>A0A4U2Q5B2_9BACL</name>
<protein>
    <submittedName>
        <fullName evidence="7">DNA-binding response regulator</fullName>
    </submittedName>
</protein>
<proteinExistence type="predicted"/>
<accession>A0A4U2Q5B2</accession>
<dbReference type="SUPFAM" id="SSF52172">
    <property type="entry name" value="CheY-like"/>
    <property type="match status" value="1"/>
</dbReference>
<dbReference type="Gene3D" id="1.10.10.60">
    <property type="entry name" value="Homeodomain-like"/>
    <property type="match status" value="2"/>
</dbReference>
<dbReference type="Gene3D" id="3.40.50.2300">
    <property type="match status" value="1"/>
</dbReference>
<dbReference type="SUPFAM" id="SSF46689">
    <property type="entry name" value="Homeodomain-like"/>
    <property type="match status" value="2"/>
</dbReference>
<dbReference type="GO" id="GO:0043565">
    <property type="term" value="F:sequence-specific DNA binding"/>
    <property type="evidence" value="ECO:0007669"/>
    <property type="project" value="InterPro"/>
</dbReference>
<evidence type="ECO:0000259" key="5">
    <source>
        <dbReference type="PROSITE" id="PS01124"/>
    </source>
</evidence>
<dbReference type="InterPro" id="IPR009057">
    <property type="entry name" value="Homeodomain-like_sf"/>
</dbReference>
<dbReference type="GO" id="GO:0000160">
    <property type="term" value="P:phosphorelay signal transduction system"/>
    <property type="evidence" value="ECO:0007669"/>
    <property type="project" value="InterPro"/>
</dbReference>
<dbReference type="Pfam" id="PF00072">
    <property type="entry name" value="Response_reg"/>
    <property type="match status" value="1"/>
</dbReference>
<dbReference type="AlphaFoldDB" id="A0A4U2Q5B2"/>
<dbReference type="Pfam" id="PF12833">
    <property type="entry name" value="HTH_18"/>
    <property type="match status" value="1"/>
</dbReference>
<dbReference type="RefSeq" id="WP_137061505.1">
    <property type="nucleotide sequence ID" value="NZ_PNXQ01000011.1"/>
</dbReference>
<dbReference type="InterPro" id="IPR020449">
    <property type="entry name" value="Tscrpt_reg_AraC-type_HTH"/>
</dbReference>
<dbReference type="InterPro" id="IPR018062">
    <property type="entry name" value="HTH_AraC-typ_CS"/>
</dbReference>
<feature type="domain" description="Response regulatory" evidence="6">
    <location>
        <begin position="3"/>
        <end position="120"/>
    </location>
</feature>
<dbReference type="SMART" id="SM00342">
    <property type="entry name" value="HTH_ARAC"/>
    <property type="match status" value="1"/>
</dbReference>
<dbReference type="PANTHER" id="PTHR43280:SF2">
    <property type="entry name" value="HTH-TYPE TRANSCRIPTIONAL REGULATOR EXSA"/>
    <property type="match status" value="1"/>
</dbReference>
<organism evidence="7 8">
    <name type="scientific">Paenibacillus terrae</name>
    <dbReference type="NCBI Taxonomy" id="159743"/>
    <lineage>
        <taxon>Bacteria</taxon>
        <taxon>Bacillati</taxon>
        <taxon>Bacillota</taxon>
        <taxon>Bacilli</taxon>
        <taxon>Bacillales</taxon>
        <taxon>Paenibacillaceae</taxon>
        <taxon>Paenibacillus</taxon>
    </lineage>
</organism>
<keyword evidence="3" id="KW-0804">Transcription</keyword>
<dbReference type="GO" id="GO:0003700">
    <property type="term" value="F:DNA-binding transcription factor activity"/>
    <property type="evidence" value="ECO:0007669"/>
    <property type="project" value="InterPro"/>
</dbReference>
<evidence type="ECO:0000313" key="7">
    <source>
        <dbReference type="EMBL" id="TKH44708.1"/>
    </source>
</evidence>
<dbReference type="SMART" id="SM00448">
    <property type="entry name" value="REC"/>
    <property type="match status" value="1"/>
</dbReference>
<dbReference type="PROSITE" id="PS00041">
    <property type="entry name" value="HTH_ARAC_FAMILY_1"/>
    <property type="match status" value="1"/>
</dbReference>
<dbReference type="Proteomes" id="UP000308114">
    <property type="component" value="Unassembled WGS sequence"/>
</dbReference>
<evidence type="ECO:0000256" key="1">
    <source>
        <dbReference type="ARBA" id="ARBA00023015"/>
    </source>
</evidence>